<gene>
    <name evidence="2" type="ORF">ARMGADRAFT_1016383</name>
</gene>
<evidence type="ECO:0000313" key="2">
    <source>
        <dbReference type="EMBL" id="PBK87784.1"/>
    </source>
</evidence>
<dbReference type="Proteomes" id="UP000217790">
    <property type="component" value="Unassembled WGS sequence"/>
</dbReference>
<evidence type="ECO:0000256" key="1">
    <source>
        <dbReference type="SAM" id="MobiDB-lite"/>
    </source>
</evidence>
<feature type="region of interest" description="Disordered" evidence="1">
    <location>
        <begin position="1"/>
        <end position="136"/>
    </location>
</feature>
<reference evidence="3" key="1">
    <citation type="journal article" date="2017" name="Nat. Ecol. Evol.">
        <title>Genome expansion and lineage-specific genetic innovations in the forest pathogenic fungi Armillaria.</title>
        <authorList>
            <person name="Sipos G."/>
            <person name="Prasanna A.N."/>
            <person name="Walter M.C."/>
            <person name="O'Connor E."/>
            <person name="Balint B."/>
            <person name="Krizsan K."/>
            <person name="Kiss B."/>
            <person name="Hess J."/>
            <person name="Varga T."/>
            <person name="Slot J."/>
            <person name="Riley R."/>
            <person name="Boka B."/>
            <person name="Rigling D."/>
            <person name="Barry K."/>
            <person name="Lee J."/>
            <person name="Mihaltcheva S."/>
            <person name="LaButti K."/>
            <person name="Lipzen A."/>
            <person name="Waldron R."/>
            <person name="Moloney N.M."/>
            <person name="Sperisen C."/>
            <person name="Kredics L."/>
            <person name="Vagvoelgyi C."/>
            <person name="Patrignani A."/>
            <person name="Fitzpatrick D."/>
            <person name="Nagy I."/>
            <person name="Doyle S."/>
            <person name="Anderson J.B."/>
            <person name="Grigoriev I.V."/>
            <person name="Gueldener U."/>
            <person name="Muensterkoetter M."/>
            <person name="Nagy L.G."/>
        </authorList>
    </citation>
    <scope>NUCLEOTIDE SEQUENCE [LARGE SCALE GENOMIC DNA]</scope>
    <source>
        <strain evidence="3">Ar21-2</strain>
    </source>
</reference>
<name>A0A2H3D215_ARMGA</name>
<sequence length="190" mass="20979">MPYLNAPVRLGGYNNRTQPPLNTSHYSSMNDPGLLRPLCPPEQAQRFRNQGPPNRPRDTILASTHRSSSSLPSRASTPGAPQDSIQQVPQVLDKGKGKEMVKTHKRSDSTFTFGKNRPTPGTTYRKSWSSHESKNSGILLSPTAARKTVATTECRSCYSVSPTSTKWQFRLQGFVIPHLSSVAREALLAF</sequence>
<evidence type="ECO:0000313" key="3">
    <source>
        <dbReference type="Proteomes" id="UP000217790"/>
    </source>
</evidence>
<dbReference type="InParanoid" id="A0A2H3D215"/>
<feature type="compositionally biased region" description="Low complexity" evidence="1">
    <location>
        <begin position="61"/>
        <end position="78"/>
    </location>
</feature>
<dbReference type="AlphaFoldDB" id="A0A2H3D215"/>
<protein>
    <submittedName>
        <fullName evidence="2">Uncharacterized protein</fullName>
    </submittedName>
</protein>
<feature type="compositionally biased region" description="Polar residues" evidence="1">
    <location>
        <begin position="109"/>
        <end position="127"/>
    </location>
</feature>
<feature type="compositionally biased region" description="Basic and acidic residues" evidence="1">
    <location>
        <begin position="93"/>
        <end position="108"/>
    </location>
</feature>
<keyword evidence="3" id="KW-1185">Reference proteome</keyword>
<feature type="compositionally biased region" description="Polar residues" evidence="1">
    <location>
        <begin position="14"/>
        <end position="30"/>
    </location>
</feature>
<accession>A0A2H3D215</accession>
<proteinExistence type="predicted"/>
<organism evidence="2 3">
    <name type="scientific">Armillaria gallica</name>
    <name type="common">Bulbous honey fungus</name>
    <name type="synonym">Armillaria bulbosa</name>
    <dbReference type="NCBI Taxonomy" id="47427"/>
    <lineage>
        <taxon>Eukaryota</taxon>
        <taxon>Fungi</taxon>
        <taxon>Dikarya</taxon>
        <taxon>Basidiomycota</taxon>
        <taxon>Agaricomycotina</taxon>
        <taxon>Agaricomycetes</taxon>
        <taxon>Agaricomycetidae</taxon>
        <taxon>Agaricales</taxon>
        <taxon>Marasmiineae</taxon>
        <taxon>Physalacriaceae</taxon>
        <taxon>Armillaria</taxon>
    </lineage>
</organism>
<dbReference type="EMBL" id="KZ293676">
    <property type="protein sequence ID" value="PBK87784.1"/>
    <property type="molecule type" value="Genomic_DNA"/>
</dbReference>